<feature type="region of interest" description="Disordered" evidence="1">
    <location>
        <begin position="284"/>
        <end position="303"/>
    </location>
</feature>
<dbReference type="RefSeq" id="WP_148338783.1">
    <property type="nucleotide sequence ID" value="NZ_LR699119.1"/>
</dbReference>
<evidence type="ECO:0000256" key="1">
    <source>
        <dbReference type="SAM" id="MobiDB-lite"/>
    </source>
</evidence>
<reference evidence="2 3" key="1">
    <citation type="submission" date="2019-08" db="EMBL/GenBank/DDBJ databases">
        <authorList>
            <person name="Guy L."/>
        </authorList>
    </citation>
    <scope>NUCLEOTIDE SEQUENCE [LARGE SCALE GENOMIC DNA]</scope>
    <source>
        <strain evidence="2 3">SGT-108</strain>
    </source>
</reference>
<dbReference type="EMBL" id="LR699119">
    <property type="protein sequence ID" value="VVC75480.1"/>
    <property type="molecule type" value="Genomic_DNA"/>
</dbReference>
<name>A0A5E4PES5_9COXI</name>
<feature type="region of interest" description="Disordered" evidence="1">
    <location>
        <begin position="317"/>
        <end position="339"/>
    </location>
</feature>
<evidence type="ECO:0000313" key="2">
    <source>
        <dbReference type="EMBL" id="VVC75480.1"/>
    </source>
</evidence>
<accession>A0A5E4PES5</accession>
<sequence>MGYRDGLKSAYVRLDALTALRTPVSALLGVSNEAELTLNELGIFTVYDLASSSLFNNAAEVAAAADGKGSSAIARLGRVPGSFIDRDSPATPDALVQADIAMLREIGQQLAAAIKSQMHIDTVGDLGRWPPFRAAKVILDASMPSVTADGIAEELVPKLGEYPTERHYYRSVVIDHVIPGETTDLSTAGPIDISPTVASNFGFSAPAVGAILTFAQSWFAQGMTLGNMLHSIALAPGESTRIAVLDWARRTAASGTETISESEQLSNTATHNRAISEVQEAVAHEVQSGFSRTSGSSTTDAGGGGFGLSLGPLTLGGSGSTATSTSNAESFSSSSGTRDLAATMNQRISDSTQQAASSVRDRRASIVKEVSEEEHQSVSTRIIANYNHMHALTVQYFEVIEIYRVNVQLHQVERCLFVPMKLVDFTDTLIERYQGVLASAAMTRRARELLSVEFGTVSIQPAVKMKLTDNIFDRVTGMDRMAMNIARTARMPSSGSDAAPGIEGASPSPAVSQPAASAVLTAPAPLAWMKDEISRAARITLVSVTKPGKNAAYLPGTTELVGITFALSAQNDGAAVLNTVELIMQNGAMLALTALSPVDWSVPDGIPLQEIDQIRVTSANASYLAGRMTLQLIYGSTRFPITIPVEINPHATAQPLCRIAASESRAELRVHLEQNRLYYSQAIWRALDPSNIALLLSSYTFEGRPVADQIDPNPVMTASNYLVFRMPGFLEAAGINPARARAEDENTAEAAAYKNWQKWLSERGLILGADAANEQLIPVPTSGVFAEAVLGRSNSAEPLDATRFWNWQDSPIPLQPPEIAAIQMESRAQPVDVTPGQLSPPVVNIMNPASLPDPSGINSIIGAMQNGNMFRDMAGLATTAGMAQALASNATTAGTEAGKQAAANLAVAAQKDIEEKRIAAQLAMAAMGLPAASSGTPKNISESGALLNTATKMDKQSQPARMPATATESAGGMSGVGAGSGSSTGGGVDEDTGSFDDSFMPGVPGFMNGNADSRADNVLSKMTWGNLGISGNDVMLAAAGRTKTGVRTGTSVIIYELACYANFPRPWADEAAEIQAIQNGNWLPASEDFDAISKAATSATSATKPYGQVMSTLQDIIQTVTYFAPQAKGFNTTRPSRVKRVNLFFYSGAQNLEFNGTLLTTGLWTSVFGPTLDLNSSVVDVNVLTNVQTNAANSAILSTLRTAWSSGAEIWLYACGGVPNDALAQMFATVMGAKVRAFTEPFWVLPRFDPLQKTILARDEFGIGADFAAASARRTKTLHTLDPLATRSFTP</sequence>
<feature type="compositionally biased region" description="Gly residues" evidence="1">
    <location>
        <begin position="972"/>
        <end position="987"/>
    </location>
</feature>
<dbReference type="OrthoDB" id="4312432at2"/>
<feature type="compositionally biased region" description="Low complexity" evidence="1">
    <location>
        <begin position="320"/>
        <end position="337"/>
    </location>
</feature>
<evidence type="ECO:0000313" key="3">
    <source>
        <dbReference type="Proteomes" id="UP000324194"/>
    </source>
</evidence>
<gene>
    <name evidence="2" type="ORF">AQUSIP_07700</name>
</gene>
<protein>
    <submittedName>
        <fullName evidence="2">Uncharacterized protein</fullName>
    </submittedName>
</protein>
<dbReference type="Proteomes" id="UP000324194">
    <property type="component" value="Chromosome 1"/>
</dbReference>
<feature type="region of interest" description="Disordered" evidence="1">
    <location>
        <begin position="952"/>
        <end position="988"/>
    </location>
</feature>
<keyword evidence="3" id="KW-1185">Reference proteome</keyword>
<organism evidence="2 3">
    <name type="scientific">Aquicella siphonis</name>
    <dbReference type="NCBI Taxonomy" id="254247"/>
    <lineage>
        <taxon>Bacteria</taxon>
        <taxon>Pseudomonadati</taxon>
        <taxon>Pseudomonadota</taxon>
        <taxon>Gammaproteobacteria</taxon>
        <taxon>Legionellales</taxon>
        <taxon>Coxiellaceae</taxon>
        <taxon>Aquicella</taxon>
    </lineage>
</organism>
<dbReference type="KEGG" id="asip:AQUSIP_07700"/>
<proteinExistence type="predicted"/>
<feature type="compositionally biased region" description="Low complexity" evidence="1">
    <location>
        <begin position="288"/>
        <end position="300"/>
    </location>
</feature>